<sequence length="613" mass="70435">MIDTNTRKSKPKYSTWENTIYLLKNIWRWDKLLFLLSAIQVLAKVCIPLLEIYLPKVLVDSVLEKVSPLQLIGNLFSPIIGIIILNIILKASSSNILGKKIFHRMKYSILQMDKAIDTDFENIDGPKGQEKFIKASMATNSNSSATEEIIDTSIEFFSNILGFILYTGIISTIHPLIIIFIIISSFVNYFIGKYVNNYEHKNKDNLAPIEKKLRYIRYKTGDFQSAKDMRLYNMSSWFQGMYDKLLKKRIYFQKKNILHRYFANIVDGILILLRDGITYGFLIYSVLYKNMNIGNFVLYFGAVSGISTWLSGIVKNLNSLNAISLQNNDSREFLEMEDNMNRGIGIDLPKSYELPCDIELRNLYYKYPESKDYTIKNINLHIKKGEKLALVGVNGAGKTTLVKLICGLYTPTKGEIYINGKKSTLYNRDEYYTMFSVVFQDIYLLPISIEKNIALQPEEDIDNGKIDKVLNLSGLMGKINSLPEGKKTLLVKSISDKAIELSGGEMQKLMLARALYKNGPIIILDEPTAALDPIAENEIYKKYDELTENHTSIFISHRLSSTRFCDRIVFIEDEKIIEEGNHYDLMKMDGKYRKMYDTQSYYYKNDIGGENYA</sequence>
<keyword evidence="4 10" id="KW-0067">ATP-binding</keyword>
<feature type="transmembrane region" description="Helical" evidence="7">
    <location>
        <begin position="261"/>
        <end position="284"/>
    </location>
</feature>
<dbReference type="InterPro" id="IPR017871">
    <property type="entry name" value="ABC_transporter-like_CS"/>
</dbReference>
<dbReference type="PROSITE" id="PS50929">
    <property type="entry name" value="ABC_TM1F"/>
    <property type="match status" value="1"/>
</dbReference>
<dbReference type="PANTHER" id="PTHR43394:SF1">
    <property type="entry name" value="ATP-BINDING CASSETTE SUB-FAMILY B MEMBER 10, MITOCHONDRIAL"/>
    <property type="match status" value="1"/>
</dbReference>
<evidence type="ECO:0000256" key="1">
    <source>
        <dbReference type="ARBA" id="ARBA00004651"/>
    </source>
</evidence>
<dbReference type="PANTHER" id="PTHR43394">
    <property type="entry name" value="ATP-DEPENDENT PERMEASE MDL1, MITOCHONDRIAL"/>
    <property type="match status" value="1"/>
</dbReference>
<proteinExistence type="predicted"/>
<feature type="transmembrane region" description="Helical" evidence="7">
    <location>
        <begin position="296"/>
        <end position="314"/>
    </location>
</feature>
<feature type="domain" description="ABC transporter" evidence="8">
    <location>
        <begin position="358"/>
        <end position="598"/>
    </location>
</feature>
<evidence type="ECO:0000256" key="4">
    <source>
        <dbReference type="ARBA" id="ARBA00022840"/>
    </source>
</evidence>
<dbReference type="SUPFAM" id="SSF90123">
    <property type="entry name" value="ABC transporter transmembrane region"/>
    <property type="match status" value="1"/>
</dbReference>
<dbReference type="EMBL" id="JANJZL010000009">
    <property type="protein sequence ID" value="MCR2044890.1"/>
    <property type="molecule type" value="Genomic_DNA"/>
</dbReference>
<dbReference type="GO" id="GO:0015421">
    <property type="term" value="F:ABC-type oligopeptide transporter activity"/>
    <property type="evidence" value="ECO:0007669"/>
    <property type="project" value="TreeGrafter"/>
</dbReference>
<dbReference type="Proteomes" id="UP001142078">
    <property type="component" value="Unassembled WGS sequence"/>
</dbReference>
<name>A0A9X2MKU2_9FIRM</name>
<evidence type="ECO:0000313" key="11">
    <source>
        <dbReference type="Proteomes" id="UP001142078"/>
    </source>
</evidence>
<evidence type="ECO:0000259" key="8">
    <source>
        <dbReference type="PROSITE" id="PS50893"/>
    </source>
</evidence>
<feature type="transmembrane region" description="Helical" evidence="7">
    <location>
        <begin position="32"/>
        <end position="55"/>
    </location>
</feature>
<evidence type="ECO:0000256" key="2">
    <source>
        <dbReference type="ARBA" id="ARBA00022692"/>
    </source>
</evidence>
<dbReference type="SUPFAM" id="SSF52540">
    <property type="entry name" value="P-loop containing nucleoside triphosphate hydrolases"/>
    <property type="match status" value="1"/>
</dbReference>
<accession>A0A9X2MKU2</accession>
<dbReference type="Gene3D" id="1.20.1560.10">
    <property type="entry name" value="ABC transporter type 1, transmembrane domain"/>
    <property type="match status" value="1"/>
</dbReference>
<evidence type="ECO:0000256" key="3">
    <source>
        <dbReference type="ARBA" id="ARBA00022741"/>
    </source>
</evidence>
<dbReference type="InterPro" id="IPR027417">
    <property type="entry name" value="P-loop_NTPase"/>
</dbReference>
<dbReference type="RefSeq" id="WP_257490585.1">
    <property type="nucleotide sequence ID" value="NZ_JANJZL010000009.1"/>
</dbReference>
<protein>
    <submittedName>
        <fullName evidence="10">ABC transporter ATP-binding protein/permease</fullName>
    </submittedName>
</protein>
<evidence type="ECO:0000256" key="7">
    <source>
        <dbReference type="SAM" id="Phobius"/>
    </source>
</evidence>
<dbReference type="SMART" id="SM00382">
    <property type="entry name" value="AAA"/>
    <property type="match status" value="1"/>
</dbReference>
<feature type="transmembrane region" description="Helical" evidence="7">
    <location>
        <begin position="75"/>
        <end position="97"/>
    </location>
</feature>
<dbReference type="GO" id="GO:0016887">
    <property type="term" value="F:ATP hydrolysis activity"/>
    <property type="evidence" value="ECO:0007669"/>
    <property type="project" value="InterPro"/>
</dbReference>
<feature type="domain" description="ABC transmembrane type-1" evidence="9">
    <location>
        <begin position="154"/>
        <end position="322"/>
    </location>
</feature>
<dbReference type="PROSITE" id="PS00211">
    <property type="entry name" value="ABC_TRANSPORTER_1"/>
    <property type="match status" value="1"/>
</dbReference>
<gene>
    <name evidence="10" type="ORF">NSA23_12320</name>
</gene>
<comment type="caution">
    <text evidence="10">The sequence shown here is derived from an EMBL/GenBank/DDBJ whole genome shotgun (WGS) entry which is preliminary data.</text>
</comment>
<evidence type="ECO:0000313" key="10">
    <source>
        <dbReference type="EMBL" id="MCR2044890.1"/>
    </source>
</evidence>
<dbReference type="InterPro" id="IPR003439">
    <property type="entry name" value="ABC_transporter-like_ATP-bd"/>
</dbReference>
<comment type="subcellular location">
    <subcellularLocation>
        <location evidence="1">Cell membrane</location>
        <topology evidence="1">Multi-pass membrane protein</topology>
    </subcellularLocation>
</comment>
<dbReference type="CDD" id="cd03228">
    <property type="entry name" value="ABCC_MRP_Like"/>
    <property type="match status" value="1"/>
</dbReference>
<keyword evidence="2 7" id="KW-0812">Transmembrane</keyword>
<evidence type="ECO:0000256" key="6">
    <source>
        <dbReference type="ARBA" id="ARBA00023136"/>
    </source>
</evidence>
<dbReference type="Pfam" id="PF00005">
    <property type="entry name" value="ABC_tran"/>
    <property type="match status" value="1"/>
</dbReference>
<dbReference type="GO" id="GO:0005886">
    <property type="term" value="C:plasma membrane"/>
    <property type="evidence" value="ECO:0007669"/>
    <property type="project" value="UniProtKB-SubCell"/>
</dbReference>
<organism evidence="10 11">
    <name type="scientific">Anaerosalibacter massiliensis</name>
    <dbReference type="NCBI Taxonomy" id="1347392"/>
    <lineage>
        <taxon>Bacteria</taxon>
        <taxon>Bacillati</taxon>
        <taxon>Bacillota</taxon>
        <taxon>Tissierellia</taxon>
        <taxon>Tissierellales</taxon>
        <taxon>Sporanaerobacteraceae</taxon>
        <taxon>Anaerosalibacter</taxon>
    </lineage>
</organism>
<keyword evidence="6 7" id="KW-0472">Membrane</keyword>
<keyword evidence="11" id="KW-1185">Reference proteome</keyword>
<dbReference type="InterPro" id="IPR039421">
    <property type="entry name" value="Type_1_exporter"/>
</dbReference>
<dbReference type="PROSITE" id="PS50893">
    <property type="entry name" value="ABC_TRANSPORTER_2"/>
    <property type="match status" value="1"/>
</dbReference>
<dbReference type="AlphaFoldDB" id="A0A9X2MKU2"/>
<evidence type="ECO:0000259" key="9">
    <source>
        <dbReference type="PROSITE" id="PS50929"/>
    </source>
</evidence>
<keyword evidence="3" id="KW-0547">Nucleotide-binding</keyword>
<evidence type="ECO:0000256" key="5">
    <source>
        <dbReference type="ARBA" id="ARBA00022989"/>
    </source>
</evidence>
<dbReference type="InterPro" id="IPR011527">
    <property type="entry name" value="ABC1_TM_dom"/>
</dbReference>
<dbReference type="InterPro" id="IPR036640">
    <property type="entry name" value="ABC1_TM_sf"/>
</dbReference>
<dbReference type="Gene3D" id="3.40.50.300">
    <property type="entry name" value="P-loop containing nucleotide triphosphate hydrolases"/>
    <property type="match status" value="1"/>
</dbReference>
<keyword evidence="5 7" id="KW-1133">Transmembrane helix</keyword>
<feature type="transmembrane region" description="Helical" evidence="7">
    <location>
        <begin position="163"/>
        <end position="191"/>
    </location>
</feature>
<reference evidence="10" key="1">
    <citation type="submission" date="2022-07" db="EMBL/GenBank/DDBJ databases">
        <title>Enhanced cultured diversity of the mouse gut microbiota enables custom-made synthetic communities.</title>
        <authorList>
            <person name="Afrizal A."/>
        </authorList>
    </citation>
    <scope>NUCLEOTIDE SEQUENCE</scope>
    <source>
        <strain evidence="10">DSM 29482</strain>
    </source>
</reference>
<dbReference type="GO" id="GO:0005524">
    <property type="term" value="F:ATP binding"/>
    <property type="evidence" value="ECO:0007669"/>
    <property type="project" value="UniProtKB-KW"/>
</dbReference>
<dbReference type="InterPro" id="IPR003593">
    <property type="entry name" value="AAA+_ATPase"/>
</dbReference>